<name>A0ABX3H6U1_PAEBO</name>
<dbReference type="Proteomes" id="UP000187412">
    <property type="component" value="Unassembled WGS sequence"/>
</dbReference>
<evidence type="ECO:0000259" key="4">
    <source>
        <dbReference type="PROSITE" id="PS50932"/>
    </source>
</evidence>
<dbReference type="EMBL" id="MPTB01000030">
    <property type="protein sequence ID" value="OMD44735.1"/>
    <property type="molecule type" value="Genomic_DNA"/>
</dbReference>
<dbReference type="PANTHER" id="PTHR30146">
    <property type="entry name" value="LACI-RELATED TRANSCRIPTIONAL REPRESSOR"/>
    <property type="match status" value="1"/>
</dbReference>
<comment type="caution">
    <text evidence="5">The sequence shown here is derived from an EMBL/GenBank/DDBJ whole genome shotgun (WGS) entry which is preliminary data.</text>
</comment>
<evidence type="ECO:0000313" key="6">
    <source>
        <dbReference type="Proteomes" id="UP000187412"/>
    </source>
</evidence>
<feature type="domain" description="HTH lacI-type" evidence="4">
    <location>
        <begin position="3"/>
        <end position="57"/>
    </location>
</feature>
<accession>A0ABX3H6U1</accession>
<dbReference type="InterPro" id="IPR000843">
    <property type="entry name" value="HTH_LacI"/>
</dbReference>
<organism evidence="5 6">
    <name type="scientific">Paenibacillus borealis</name>
    <dbReference type="NCBI Taxonomy" id="160799"/>
    <lineage>
        <taxon>Bacteria</taxon>
        <taxon>Bacillati</taxon>
        <taxon>Bacillota</taxon>
        <taxon>Bacilli</taxon>
        <taxon>Bacillales</taxon>
        <taxon>Paenibacillaceae</taxon>
        <taxon>Paenibacillus</taxon>
    </lineage>
</organism>
<evidence type="ECO:0000313" key="5">
    <source>
        <dbReference type="EMBL" id="OMD44735.1"/>
    </source>
</evidence>
<sequence>MEVTIQHIAEKLGLSVSTVSRALNGSYGVHPKTIARVQEAAQSLGYVPNLGAKQLVTRKSNLVGVFMPEMEKESIREFDDIFATLRKALRLYQKEILIFSVPFTEYKPNSLTEWVRMRNLEGCVFMPPFAKNHPLIKEAVKLQVPSVNLGSAVGPRCSLVASDDREGGKIAAAYLIGQGHRRIGYITGPPDVSICEERYKGFSEIFLTETGTLHDSAQLEYGDFGGESGAVAVLKLLARAPELTAVCCANDLMAMGAVMELARKGISVPQDISVMGYDGAFFTAYNNPPLTTVRHQYERMGTLAAEMLLEVMNGGAGRTLKLVPELICRESVNANQISTN</sequence>
<evidence type="ECO:0000256" key="2">
    <source>
        <dbReference type="ARBA" id="ARBA00023125"/>
    </source>
</evidence>
<evidence type="ECO:0000256" key="1">
    <source>
        <dbReference type="ARBA" id="ARBA00023015"/>
    </source>
</evidence>
<keyword evidence="3" id="KW-0804">Transcription</keyword>
<dbReference type="Gene3D" id="1.10.260.40">
    <property type="entry name" value="lambda repressor-like DNA-binding domains"/>
    <property type="match status" value="1"/>
</dbReference>
<dbReference type="InterPro" id="IPR028082">
    <property type="entry name" value="Peripla_BP_I"/>
</dbReference>
<dbReference type="InterPro" id="IPR010982">
    <property type="entry name" value="Lambda_DNA-bd_dom_sf"/>
</dbReference>
<dbReference type="PANTHER" id="PTHR30146:SF120">
    <property type="entry name" value="ALANINE RACEMASE"/>
    <property type="match status" value="1"/>
</dbReference>
<evidence type="ECO:0000256" key="3">
    <source>
        <dbReference type="ARBA" id="ARBA00023163"/>
    </source>
</evidence>
<reference evidence="5 6" key="1">
    <citation type="submission" date="2016-10" db="EMBL/GenBank/DDBJ databases">
        <title>Paenibacillus species isolates.</title>
        <authorList>
            <person name="Beno S.M."/>
        </authorList>
    </citation>
    <scope>NUCLEOTIDE SEQUENCE [LARGE SCALE GENOMIC DNA]</scope>
    <source>
        <strain evidence="5 6">FSL H7-0744</strain>
    </source>
</reference>
<gene>
    <name evidence="5" type="ORF">BSK56_21785</name>
</gene>
<dbReference type="Gene3D" id="3.40.50.2300">
    <property type="match status" value="2"/>
</dbReference>
<dbReference type="CDD" id="cd06267">
    <property type="entry name" value="PBP1_LacI_sugar_binding-like"/>
    <property type="match status" value="1"/>
</dbReference>
<keyword evidence="6" id="KW-1185">Reference proteome</keyword>
<dbReference type="SMART" id="SM00354">
    <property type="entry name" value="HTH_LACI"/>
    <property type="match status" value="1"/>
</dbReference>
<keyword evidence="1" id="KW-0805">Transcription regulation</keyword>
<proteinExistence type="predicted"/>
<dbReference type="CDD" id="cd01392">
    <property type="entry name" value="HTH_LacI"/>
    <property type="match status" value="1"/>
</dbReference>
<dbReference type="SUPFAM" id="SSF47413">
    <property type="entry name" value="lambda repressor-like DNA-binding domains"/>
    <property type="match status" value="1"/>
</dbReference>
<dbReference type="SUPFAM" id="SSF53822">
    <property type="entry name" value="Periplasmic binding protein-like I"/>
    <property type="match status" value="1"/>
</dbReference>
<dbReference type="Pfam" id="PF00356">
    <property type="entry name" value="LacI"/>
    <property type="match status" value="1"/>
</dbReference>
<dbReference type="PROSITE" id="PS50932">
    <property type="entry name" value="HTH_LACI_2"/>
    <property type="match status" value="1"/>
</dbReference>
<dbReference type="Pfam" id="PF13377">
    <property type="entry name" value="Peripla_BP_3"/>
    <property type="match status" value="1"/>
</dbReference>
<protein>
    <submittedName>
        <fullName evidence="5">LacI family transcriptional regulator</fullName>
    </submittedName>
</protein>
<keyword evidence="2" id="KW-0238">DNA-binding</keyword>
<dbReference type="InterPro" id="IPR046335">
    <property type="entry name" value="LacI/GalR-like_sensor"/>
</dbReference>